<evidence type="ECO:0000313" key="4">
    <source>
        <dbReference type="Proteomes" id="UP001153292"/>
    </source>
</evidence>
<evidence type="ECO:0008006" key="5">
    <source>
        <dbReference type="Google" id="ProtNLM"/>
    </source>
</evidence>
<gene>
    <name evidence="3" type="ORF">CHILSU_LOCUS9271</name>
</gene>
<evidence type="ECO:0000256" key="2">
    <source>
        <dbReference type="SAM" id="MobiDB-lite"/>
    </source>
</evidence>
<sequence length="400" mass="46660">MPLICSGCKKPVPKREFLTCKFCSSIYDIECAEVSSQRYYNTMTAEHKNKWKCPLCQANEPKRDNTETPVRARERDQQKCDLLDTQNVTLRKTKSASLNESTSSNEISILGDTAYTAKPSQSNSEVTLENLSQIILERLKENNINIICEIKNTIQKERNTAIMKLKNEIYQETSSIKKVNESIKTNIERINADIGYLTIENTNLKKEIEELQKNFTFIKTDKNPIQNNNKKIVLYGLAEHYKEPEYNLHNRIVQAFQEILQIDITGYIEETRWVGRNISKNRPLEIELLSKRMAKYIVRNNHQFRNTGLQVSEYLDKTALAERKKMRQEMFEARKRGLYAIIKNDQLYIEGRKVNKTIDKNANQVPNLHNTTIERVTSNETQQQQSTQTNYLTNNSFRKQ</sequence>
<dbReference type="Gene3D" id="3.30.40.10">
    <property type="entry name" value="Zinc/RING finger domain, C3HC4 (zinc finger)"/>
    <property type="match status" value="1"/>
</dbReference>
<protein>
    <recommendedName>
        <fullName evidence="5">PHD-type domain-containing protein</fullName>
    </recommendedName>
</protein>
<feature type="coiled-coil region" evidence="1">
    <location>
        <begin position="194"/>
        <end position="221"/>
    </location>
</feature>
<dbReference type="EMBL" id="OU963898">
    <property type="protein sequence ID" value="CAH0405901.1"/>
    <property type="molecule type" value="Genomic_DNA"/>
</dbReference>
<evidence type="ECO:0000313" key="3">
    <source>
        <dbReference type="EMBL" id="CAH0405901.1"/>
    </source>
</evidence>
<reference evidence="3" key="1">
    <citation type="submission" date="2021-12" db="EMBL/GenBank/DDBJ databases">
        <authorList>
            <person name="King R."/>
        </authorList>
    </citation>
    <scope>NUCLEOTIDE SEQUENCE</scope>
</reference>
<dbReference type="SUPFAM" id="SSF57903">
    <property type="entry name" value="FYVE/PHD zinc finger"/>
    <property type="match status" value="1"/>
</dbReference>
<dbReference type="Proteomes" id="UP001153292">
    <property type="component" value="Chromosome 5"/>
</dbReference>
<feature type="compositionally biased region" description="Low complexity" evidence="2">
    <location>
        <begin position="378"/>
        <end position="400"/>
    </location>
</feature>
<proteinExistence type="predicted"/>
<keyword evidence="4" id="KW-1185">Reference proteome</keyword>
<accession>A0ABN8BB41</accession>
<feature type="region of interest" description="Disordered" evidence="2">
    <location>
        <begin position="377"/>
        <end position="400"/>
    </location>
</feature>
<name>A0ABN8BB41_CHISP</name>
<dbReference type="InterPro" id="IPR013083">
    <property type="entry name" value="Znf_RING/FYVE/PHD"/>
</dbReference>
<organism evidence="3 4">
    <name type="scientific">Chilo suppressalis</name>
    <name type="common">Asiatic rice borer moth</name>
    <dbReference type="NCBI Taxonomy" id="168631"/>
    <lineage>
        <taxon>Eukaryota</taxon>
        <taxon>Metazoa</taxon>
        <taxon>Ecdysozoa</taxon>
        <taxon>Arthropoda</taxon>
        <taxon>Hexapoda</taxon>
        <taxon>Insecta</taxon>
        <taxon>Pterygota</taxon>
        <taxon>Neoptera</taxon>
        <taxon>Endopterygota</taxon>
        <taxon>Lepidoptera</taxon>
        <taxon>Glossata</taxon>
        <taxon>Ditrysia</taxon>
        <taxon>Pyraloidea</taxon>
        <taxon>Crambidae</taxon>
        <taxon>Crambinae</taxon>
        <taxon>Chilo</taxon>
    </lineage>
</organism>
<dbReference type="InterPro" id="IPR011011">
    <property type="entry name" value="Znf_FYVE_PHD"/>
</dbReference>
<keyword evidence="1" id="KW-0175">Coiled coil</keyword>
<evidence type="ECO:0000256" key="1">
    <source>
        <dbReference type="SAM" id="Coils"/>
    </source>
</evidence>